<dbReference type="Gene3D" id="3.80.10.10">
    <property type="entry name" value="Ribonuclease Inhibitor"/>
    <property type="match status" value="2"/>
</dbReference>
<name>A0A6J7E966_9ZZZZ</name>
<dbReference type="EMBL" id="CAFBLS010000143">
    <property type="protein sequence ID" value="CAB4879692.1"/>
    <property type="molecule type" value="Genomic_DNA"/>
</dbReference>
<accession>A0A6J7E966</accession>
<dbReference type="PANTHER" id="PTHR45661">
    <property type="entry name" value="SURFACE ANTIGEN"/>
    <property type="match status" value="1"/>
</dbReference>
<sequence>MSHPNYEASPALIVTKGVRGKHGLAAFVGSALVFASLGVAGAPQASADTYADGTNTWTYTTSGSTATITACSPCAGSVTIPSSILVPGVSPAPDTTYTVTTVGYRAIYDKRLTSLIVPVSVTAIGEQAVAYSDLTSVSFAGPVSGLLTLGKEAFVGARLTSVSIPNSVTSVGEGAFKDANSLASVTLGSSVASIGKSAFQSTAITSIVIPDSMRSIGDLAFAFDSSLTSLSLGSGVLTLGDYAFYGTRMTSVNVPTSVTAIGKEAFSTNPALASVTLNSGVLTIGEAAFKSCGLTSITIPGTVTTLGPQAFMSNPALATATLGSGLTSIGASSFASTGLTSIAIPNGVTSVGANAFQGASSLVSVTLGSGVMSLGNMAFAFATALTSITFAGAPPTIGSSIFLFVPATKVLIPTGAGWPAPPTTFGGIATEYVSSPAPTPVPTPAPAPAPAGLPTPTSAPTATMIAAPVEGLIPVTAAGGGALPPEGVRPGGSLLLVGGQLVPVAVDPEPGPRPTVITASGPGFIASFGGLGDDGIPLPLGASRALVVQSVQPGRSGALPIARATMRSAVRWAHGATGTGVTSVAPVVASSGDGYLPGSTIRFYVLPDILMGDLVTDGTGAFDGDVPVPAGIAPGTRTLQMNGYAPDGSVRSLSIGILVKGAGVVAVKKKRASVFFAPMSAKITAQGMATLRRLVTAAGSDAAGTRVVGFVRDTGANDNDGSLSTARAAAVKAALRSLGLRGPIDDRGDGAAVQDGPAARRATVTIRYRRRFGRR</sequence>
<gene>
    <name evidence="2" type="ORF">UFOPK3402_01186</name>
</gene>
<proteinExistence type="predicted"/>
<organism evidence="2">
    <name type="scientific">freshwater metagenome</name>
    <dbReference type="NCBI Taxonomy" id="449393"/>
    <lineage>
        <taxon>unclassified sequences</taxon>
        <taxon>metagenomes</taxon>
        <taxon>ecological metagenomes</taxon>
    </lineage>
</organism>
<dbReference type="InterPro" id="IPR036737">
    <property type="entry name" value="OmpA-like_sf"/>
</dbReference>
<feature type="region of interest" description="Disordered" evidence="1">
    <location>
        <begin position="436"/>
        <end position="456"/>
    </location>
</feature>
<dbReference type="Gene3D" id="3.30.1330.60">
    <property type="entry name" value="OmpA-like domain"/>
    <property type="match status" value="1"/>
</dbReference>
<evidence type="ECO:0000313" key="2">
    <source>
        <dbReference type="EMBL" id="CAB4879692.1"/>
    </source>
</evidence>
<dbReference type="InterPro" id="IPR053139">
    <property type="entry name" value="Surface_bspA-like"/>
</dbReference>
<dbReference type="SUPFAM" id="SSF52058">
    <property type="entry name" value="L domain-like"/>
    <property type="match status" value="1"/>
</dbReference>
<reference evidence="2" key="1">
    <citation type="submission" date="2020-05" db="EMBL/GenBank/DDBJ databases">
        <authorList>
            <person name="Chiriac C."/>
            <person name="Salcher M."/>
            <person name="Ghai R."/>
            <person name="Kavagutti S V."/>
        </authorList>
    </citation>
    <scope>NUCLEOTIDE SEQUENCE</scope>
</reference>
<dbReference type="PANTHER" id="PTHR45661:SF3">
    <property type="entry name" value="IG-LIKE DOMAIN-CONTAINING PROTEIN"/>
    <property type="match status" value="1"/>
</dbReference>
<feature type="compositionally biased region" description="Pro residues" evidence="1">
    <location>
        <begin position="437"/>
        <end position="453"/>
    </location>
</feature>
<evidence type="ECO:0000256" key="1">
    <source>
        <dbReference type="SAM" id="MobiDB-lite"/>
    </source>
</evidence>
<dbReference type="InterPro" id="IPR032675">
    <property type="entry name" value="LRR_dom_sf"/>
</dbReference>
<dbReference type="AlphaFoldDB" id="A0A6J7E966"/>
<dbReference type="Pfam" id="PF13306">
    <property type="entry name" value="LRR_5"/>
    <property type="match status" value="3"/>
</dbReference>
<dbReference type="SUPFAM" id="SSF103088">
    <property type="entry name" value="OmpA-like"/>
    <property type="match status" value="1"/>
</dbReference>
<protein>
    <submittedName>
        <fullName evidence="2">Unannotated protein</fullName>
    </submittedName>
</protein>
<dbReference type="InterPro" id="IPR026906">
    <property type="entry name" value="LRR_5"/>
</dbReference>